<dbReference type="EMBL" id="JBGMDY010000008">
    <property type="protein sequence ID" value="KAL2325761.1"/>
    <property type="molecule type" value="Genomic_DNA"/>
</dbReference>
<evidence type="ECO:0000313" key="3">
    <source>
        <dbReference type="Proteomes" id="UP001603857"/>
    </source>
</evidence>
<accession>A0ABD1LQK4</accession>
<comment type="caution">
    <text evidence="2">The sequence shown here is derived from an EMBL/GenBank/DDBJ whole genome shotgun (WGS) entry which is preliminary data.</text>
</comment>
<feature type="region of interest" description="Disordered" evidence="1">
    <location>
        <begin position="82"/>
        <end position="105"/>
    </location>
</feature>
<reference evidence="2 3" key="1">
    <citation type="submission" date="2024-08" db="EMBL/GenBank/DDBJ databases">
        <title>Insights into the chromosomal genome structure of Flemingia macrophylla.</title>
        <authorList>
            <person name="Ding Y."/>
            <person name="Zhao Y."/>
            <person name="Bi W."/>
            <person name="Wu M."/>
            <person name="Zhao G."/>
            <person name="Gong Y."/>
            <person name="Li W."/>
            <person name="Zhang P."/>
        </authorList>
    </citation>
    <scope>NUCLEOTIDE SEQUENCE [LARGE SCALE GENOMIC DNA]</scope>
    <source>
        <strain evidence="2">DYQJB</strain>
        <tissue evidence="2">Leaf</tissue>
    </source>
</reference>
<evidence type="ECO:0008006" key="4">
    <source>
        <dbReference type="Google" id="ProtNLM"/>
    </source>
</evidence>
<name>A0ABD1LQK4_9FABA</name>
<dbReference type="Pfam" id="PF14223">
    <property type="entry name" value="Retrotran_gag_2"/>
    <property type="match status" value="1"/>
</dbReference>
<dbReference type="Proteomes" id="UP001603857">
    <property type="component" value="Unassembled WGS sequence"/>
</dbReference>
<evidence type="ECO:0000256" key="1">
    <source>
        <dbReference type="SAM" id="MobiDB-lite"/>
    </source>
</evidence>
<proteinExistence type="predicted"/>
<gene>
    <name evidence="2" type="ORF">Fmac_024819</name>
</gene>
<keyword evidence="3" id="KW-1185">Reference proteome</keyword>
<dbReference type="AlphaFoldDB" id="A0ABD1LQK4"/>
<sequence length="128" mass="15059">MQKRFNHIINHLKGLGKTFDEEEVNVKVLKSLNRKWQPIVTAITESKNLSQMKSAELFGKLREYEMDMFRIFDEEQKDNKARGLALKTGRDSSESESTSCESGTDEEDIRLIVKKFKKFMRNNNNRKR</sequence>
<protein>
    <recommendedName>
        <fullName evidence="4">UBN2 domain-containing protein</fullName>
    </recommendedName>
</protein>
<evidence type="ECO:0000313" key="2">
    <source>
        <dbReference type="EMBL" id="KAL2325761.1"/>
    </source>
</evidence>
<organism evidence="2 3">
    <name type="scientific">Flemingia macrophylla</name>
    <dbReference type="NCBI Taxonomy" id="520843"/>
    <lineage>
        <taxon>Eukaryota</taxon>
        <taxon>Viridiplantae</taxon>
        <taxon>Streptophyta</taxon>
        <taxon>Embryophyta</taxon>
        <taxon>Tracheophyta</taxon>
        <taxon>Spermatophyta</taxon>
        <taxon>Magnoliopsida</taxon>
        <taxon>eudicotyledons</taxon>
        <taxon>Gunneridae</taxon>
        <taxon>Pentapetalae</taxon>
        <taxon>rosids</taxon>
        <taxon>fabids</taxon>
        <taxon>Fabales</taxon>
        <taxon>Fabaceae</taxon>
        <taxon>Papilionoideae</taxon>
        <taxon>50 kb inversion clade</taxon>
        <taxon>NPAAA clade</taxon>
        <taxon>indigoferoid/millettioid clade</taxon>
        <taxon>Phaseoleae</taxon>
        <taxon>Flemingia</taxon>
    </lineage>
</organism>